<evidence type="ECO:0000256" key="5">
    <source>
        <dbReference type="ARBA" id="ARBA00023136"/>
    </source>
</evidence>
<organism evidence="10 11">
    <name type="scientific">Vibrio rumoiensis 1S-45</name>
    <dbReference type="NCBI Taxonomy" id="1188252"/>
    <lineage>
        <taxon>Bacteria</taxon>
        <taxon>Pseudomonadati</taxon>
        <taxon>Pseudomonadota</taxon>
        <taxon>Gammaproteobacteria</taxon>
        <taxon>Vibrionales</taxon>
        <taxon>Vibrionaceae</taxon>
        <taxon>Vibrio</taxon>
    </lineage>
</organism>
<dbReference type="NCBIfam" id="TIGR04211">
    <property type="entry name" value="SH3_and_anchor"/>
    <property type="match status" value="1"/>
</dbReference>
<sequence>MKKLLCLVLLACFFAPMTYARDSYISDKLFTYVHSGPSNDFRIIGSVNAGEPIQVLSNNKSSGFTQIIDSKGRKGWVESKYVTQDVSMSIRLPEVEKELAIVKDKLDNAEQTSDTEKAGLISSLKLSKQQITDLETNYRDINQQLTESQEEVRSLRAKIDTQKEDLLLRYFMYGGGVAGLGLLFGLVLPHIIPRRKKNNGGWA</sequence>
<dbReference type="InterPro" id="IPR003646">
    <property type="entry name" value="SH3-like_bac-type"/>
</dbReference>
<name>A0A1E5E231_9VIBR</name>
<keyword evidence="11" id="KW-1185">Reference proteome</keyword>
<keyword evidence="6" id="KW-0175">Coiled coil</keyword>
<evidence type="ECO:0000256" key="1">
    <source>
        <dbReference type="ARBA" id="ARBA00004167"/>
    </source>
</evidence>
<dbReference type="Pfam" id="PF08239">
    <property type="entry name" value="SH3_3"/>
    <property type="match status" value="1"/>
</dbReference>
<dbReference type="GO" id="GO:0016020">
    <property type="term" value="C:membrane"/>
    <property type="evidence" value="ECO:0007669"/>
    <property type="project" value="UniProtKB-SubCell"/>
</dbReference>
<evidence type="ECO:0000313" key="10">
    <source>
        <dbReference type="EMBL" id="OEF25475.1"/>
    </source>
</evidence>
<feature type="coiled-coil region" evidence="6">
    <location>
        <begin position="92"/>
        <end position="165"/>
    </location>
</feature>
<keyword evidence="5 7" id="KW-0472">Membrane</keyword>
<dbReference type="OrthoDB" id="9790951at2"/>
<keyword evidence="3 8" id="KW-0732">Signal</keyword>
<reference evidence="10 11" key="1">
    <citation type="journal article" date="2012" name="Science">
        <title>Ecological populations of bacteria act as socially cohesive units of antibiotic production and resistance.</title>
        <authorList>
            <person name="Cordero O.X."/>
            <person name="Wildschutte H."/>
            <person name="Kirkup B."/>
            <person name="Proehl S."/>
            <person name="Ngo L."/>
            <person name="Hussain F."/>
            <person name="Le Roux F."/>
            <person name="Mincer T."/>
            <person name="Polz M.F."/>
        </authorList>
    </citation>
    <scope>NUCLEOTIDE SEQUENCE [LARGE SCALE GENOMIC DNA]</scope>
    <source>
        <strain evidence="10 11">1S-45</strain>
    </source>
</reference>
<protein>
    <submittedName>
        <fullName evidence="10">Arylsulfatase</fullName>
    </submittedName>
</protein>
<dbReference type="InterPro" id="IPR016476">
    <property type="entry name" value="SH3_dom_pro"/>
</dbReference>
<keyword evidence="4 7" id="KW-1133">Transmembrane helix</keyword>
<keyword evidence="2 7" id="KW-0812">Transmembrane</keyword>
<feature type="signal peptide" evidence="8">
    <location>
        <begin position="1"/>
        <end position="20"/>
    </location>
</feature>
<comment type="subcellular location">
    <subcellularLocation>
        <location evidence="1">Membrane</location>
        <topology evidence="1">Single-pass membrane protein</topology>
    </subcellularLocation>
</comment>
<dbReference type="AlphaFoldDB" id="A0A1E5E231"/>
<evidence type="ECO:0000256" key="7">
    <source>
        <dbReference type="SAM" id="Phobius"/>
    </source>
</evidence>
<dbReference type="PIRSF" id="PIRSF006158">
    <property type="entry name" value="UCP006158_SH3"/>
    <property type="match status" value="1"/>
</dbReference>
<dbReference type="EMBL" id="AJYK02000062">
    <property type="protein sequence ID" value="OEF25475.1"/>
    <property type="molecule type" value="Genomic_DNA"/>
</dbReference>
<dbReference type="Gene3D" id="2.30.30.40">
    <property type="entry name" value="SH3 Domains"/>
    <property type="match status" value="1"/>
</dbReference>
<evidence type="ECO:0000259" key="9">
    <source>
        <dbReference type="PROSITE" id="PS51781"/>
    </source>
</evidence>
<evidence type="ECO:0000256" key="2">
    <source>
        <dbReference type="ARBA" id="ARBA00022692"/>
    </source>
</evidence>
<accession>A0A1E5E231</accession>
<comment type="caution">
    <text evidence="10">The sequence shown here is derived from an EMBL/GenBank/DDBJ whole genome shotgun (WGS) entry which is preliminary data.</text>
</comment>
<evidence type="ECO:0000256" key="6">
    <source>
        <dbReference type="SAM" id="Coils"/>
    </source>
</evidence>
<dbReference type="eggNOG" id="COG4991">
    <property type="taxonomic scope" value="Bacteria"/>
</dbReference>
<feature type="chain" id="PRO_5009174642" evidence="8">
    <location>
        <begin position="21"/>
        <end position="203"/>
    </location>
</feature>
<feature type="transmembrane region" description="Helical" evidence="7">
    <location>
        <begin position="170"/>
        <end position="188"/>
    </location>
</feature>
<evidence type="ECO:0000256" key="4">
    <source>
        <dbReference type="ARBA" id="ARBA00022989"/>
    </source>
</evidence>
<dbReference type="PROSITE" id="PS51781">
    <property type="entry name" value="SH3B"/>
    <property type="match status" value="1"/>
</dbReference>
<dbReference type="Proteomes" id="UP000094070">
    <property type="component" value="Unassembled WGS sequence"/>
</dbReference>
<feature type="domain" description="SH3b" evidence="9">
    <location>
        <begin position="20"/>
        <end position="86"/>
    </location>
</feature>
<proteinExistence type="predicted"/>
<dbReference type="SMART" id="SM00287">
    <property type="entry name" value="SH3b"/>
    <property type="match status" value="1"/>
</dbReference>
<gene>
    <name evidence="10" type="ORF">A1QC_08885</name>
</gene>
<dbReference type="RefSeq" id="WP_017024931.1">
    <property type="nucleotide sequence ID" value="NZ_AJYK02000062.1"/>
</dbReference>
<evidence type="ECO:0000313" key="11">
    <source>
        <dbReference type="Proteomes" id="UP000094070"/>
    </source>
</evidence>
<dbReference type="STRING" id="1188252.A1QC_08885"/>
<evidence type="ECO:0000256" key="8">
    <source>
        <dbReference type="SAM" id="SignalP"/>
    </source>
</evidence>
<evidence type="ECO:0000256" key="3">
    <source>
        <dbReference type="ARBA" id="ARBA00022729"/>
    </source>
</evidence>